<reference evidence="2" key="1">
    <citation type="submission" date="2023-01" db="EMBL/GenBank/DDBJ databases">
        <title>Exophiala dermititidis isolated from Cystic Fibrosis Patient.</title>
        <authorList>
            <person name="Kurbessoian T."/>
            <person name="Crocker A."/>
            <person name="Murante D."/>
            <person name="Hogan D.A."/>
            <person name="Stajich J.E."/>
        </authorList>
    </citation>
    <scope>NUCLEOTIDE SEQUENCE</scope>
    <source>
        <strain evidence="2">Ex8</strain>
    </source>
</reference>
<gene>
    <name evidence="2" type="ORF">HRR80_008398</name>
</gene>
<dbReference type="EMBL" id="JAJGCB010000024">
    <property type="protein sequence ID" value="KAJ8987497.1"/>
    <property type="molecule type" value="Genomic_DNA"/>
</dbReference>
<comment type="caution">
    <text evidence="2">The sequence shown here is derived from an EMBL/GenBank/DDBJ whole genome shotgun (WGS) entry which is preliminary data.</text>
</comment>
<protein>
    <recommendedName>
        <fullName evidence="1">BTB domain-containing protein</fullName>
    </recommendedName>
</protein>
<dbReference type="Proteomes" id="UP001161757">
    <property type="component" value="Unassembled WGS sequence"/>
</dbReference>
<dbReference type="Gene3D" id="3.30.710.10">
    <property type="entry name" value="Potassium Channel Kv1.1, Chain A"/>
    <property type="match status" value="1"/>
</dbReference>
<dbReference type="InterPro" id="IPR011333">
    <property type="entry name" value="SKP1/BTB/POZ_sf"/>
</dbReference>
<sequence length="253" mass="29026">MSAVEQFANFLEDDTVQVRIRGEERIWHVHRQVLVDGSPYLTRQLADHPQPATQRLFLVDTPPAPQRLVLDDTTNSEGFNTILFWLYQARLPEPEAGATEELDQFNRTIRRLMNFTLQAEKFELNDAAKTAALDQILDLARLRKGTVFLAPSVVAAILSAKLMGGPLNPLHDMILDIACFEYRPSWHLSEWYVHEITRLSSSEDCSIFLAHYARWTVLCEVQADFPFSFFPSTPVKQEIRYRTGFLGDVPPYE</sequence>
<evidence type="ECO:0000259" key="1">
    <source>
        <dbReference type="PROSITE" id="PS50097"/>
    </source>
</evidence>
<dbReference type="InterPro" id="IPR000210">
    <property type="entry name" value="BTB/POZ_dom"/>
</dbReference>
<organism evidence="2 3">
    <name type="scientific">Exophiala dermatitidis</name>
    <name type="common">Black yeast-like fungus</name>
    <name type="synonym">Wangiella dermatitidis</name>
    <dbReference type="NCBI Taxonomy" id="5970"/>
    <lineage>
        <taxon>Eukaryota</taxon>
        <taxon>Fungi</taxon>
        <taxon>Dikarya</taxon>
        <taxon>Ascomycota</taxon>
        <taxon>Pezizomycotina</taxon>
        <taxon>Eurotiomycetes</taxon>
        <taxon>Chaetothyriomycetidae</taxon>
        <taxon>Chaetothyriales</taxon>
        <taxon>Herpotrichiellaceae</taxon>
        <taxon>Exophiala</taxon>
    </lineage>
</organism>
<proteinExistence type="predicted"/>
<evidence type="ECO:0000313" key="2">
    <source>
        <dbReference type="EMBL" id="KAJ8987497.1"/>
    </source>
</evidence>
<evidence type="ECO:0000313" key="3">
    <source>
        <dbReference type="Proteomes" id="UP001161757"/>
    </source>
</evidence>
<feature type="domain" description="BTB" evidence="1">
    <location>
        <begin position="12"/>
        <end position="95"/>
    </location>
</feature>
<dbReference type="AlphaFoldDB" id="A0AAN6IR57"/>
<accession>A0AAN6IR57</accession>
<dbReference type="PROSITE" id="PS50097">
    <property type="entry name" value="BTB"/>
    <property type="match status" value="1"/>
</dbReference>
<name>A0AAN6IR57_EXODE</name>